<evidence type="ECO:0000313" key="4">
    <source>
        <dbReference type="Proteomes" id="UP000005220"/>
    </source>
</evidence>
<keyword evidence="4" id="KW-1185">Reference proteome</keyword>
<protein>
    <submittedName>
        <fullName evidence="3">Uncharacterized protein</fullName>
    </submittedName>
</protein>
<keyword evidence="2" id="KW-1133">Transmembrane helix</keyword>
<sequence length="65" mass="7073">MPRVRGYGAFAVSIVTVASVYMGAKFFQPIVVDQLRKDNNLRPDVDVPPLSSDATASLAKDRPHS</sequence>
<reference evidence="3 4" key="1">
    <citation type="journal article" date="2011" name="Proc. Natl. Acad. Sci. U.S.A.">
        <title>Evolutionary erosion of yeast sex chromosomes by mating-type switching accidents.</title>
        <authorList>
            <person name="Gordon J.L."/>
            <person name="Armisen D."/>
            <person name="Proux-Wera E."/>
            <person name="Oheigeartaigh S.S."/>
            <person name="Byrne K.P."/>
            <person name="Wolfe K.H."/>
        </authorList>
    </citation>
    <scope>NUCLEOTIDE SEQUENCE [LARGE SCALE GENOMIC DNA]</scope>
    <source>
        <strain evidence="4">ATCC 22294 / BCRC 22015 / CBS 2517 / CECT 1963 / NBRC 1671 / NRRL Y-8276</strain>
    </source>
</reference>
<name>H2ANT1_KAZAF</name>
<keyword evidence="2" id="KW-0472">Membrane</keyword>
<gene>
    <name evidence="3" type="primary">KAFR0A05960</name>
    <name evidence="3" type="ORF">KAFR_0A05960</name>
</gene>
<dbReference type="RefSeq" id="XP_003955166.1">
    <property type="nucleotide sequence ID" value="XM_003955117.1"/>
</dbReference>
<dbReference type="GeneID" id="13886225"/>
<keyword evidence="2" id="KW-0812">Transmembrane</keyword>
<dbReference type="EMBL" id="HE650821">
    <property type="protein sequence ID" value="CCF56031.1"/>
    <property type="molecule type" value="Genomic_DNA"/>
</dbReference>
<feature type="transmembrane region" description="Helical" evidence="2">
    <location>
        <begin position="6"/>
        <end position="27"/>
    </location>
</feature>
<evidence type="ECO:0000256" key="2">
    <source>
        <dbReference type="SAM" id="Phobius"/>
    </source>
</evidence>
<dbReference type="Proteomes" id="UP000005220">
    <property type="component" value="Chromosome 1"/>
</dbReference>
<organism evidence="3 4">
    <name type="scientific">Kazachstania africana (strain ATCC 22294 / BCRC 22015 / CBS 2517 / CECT 1963 / NBRC 1671 / NRRL Y-8276)</name>
    <name type="common">Yeast</name>
    <name type="synonym">Kluyveromyces africanus</name>
    <dbReference type="NCBI Taxonomy" id="1071382"/>
    <lineage>
        <taxon>Eukaryota</taxon>
        <taxon>Fungi</taxon>
        <taxon>Dikarya</taxon>
        <taxon>Ascomycota</taxon>
        <taxon>Saccharomycotina</taxon>
        <taxon>Saccharomycetes</taxon>
        <taxon>Saccharomycetales</taxon>
        <taxon>Saccharomycetaceae</taxon>
        <taxon>Kazachstania</taxon>
    </lineage>
</organism>
<evidence type="ECO:0000256" key="1">
    <source>
        <dbReference type="SAM" id="MobiDB-lite"/>
    </source>
</evidence>
<dbReference type="HOGENOM" id="CLU_2850020_0_0_1"/>
<dbReference type="eggNOG" id="ENOG502S9HI">
    <property type="taxonomic scope" value="Eukaryota"/>
</dbReference>
<dbReference type="AlphaFoldDB" id="H2ANT1"/>
<accession>H2ANT1</accession>
<dbReference type="KEGG" id="kaf:KAFR_0A05960"/>
<feature type="region of interest" description="Disordered" evidence="1">
    <location>
        <begin position="42"/>
        <end position="65"/>
    </location>
</feature>
<dbReference type="InParanoid" id="H2ANT1"/>
<dbReference type="OrthoDB" id="4080273at2759"/>
<evidence type="ECO:0000313" key="3">
    <source>
        <dbReference type="EMBL" id="CCF56031.1"/>
    </source>
</evidence>
<proteinExistence type="predicted"/>